<gene>
    <name evidence="3" type="ORF">FOB51_10365</name>
    <name evidence="2" type="ORF">PYTT13_11425</name>
</gene>
<reference evidence="2 4" key="1">
    <citation type="submission" date="2017-10" db="EMBL/GenBank/DDBJ databases">
        <title>Complete genome sequence of Paracoccus yeei TT13 isolated from human skin.</title>
        <authorList>
            <person name="Lee K."/>
            <person name="Lim J.Y."/>
            <person name="Hwang I."/>
        </authorList>
    </citation>
    <scope>NUCLEOTIDE SEQUENCE [LARGE SCALE GENOMIC DNA]</scope>
    <source>
        <strain evidence="2 4">TT13</strain>
    </source>
</reference>
<accession>A0A2D2C1H4</accession>
<proteinExistence type="predicted"/>
<organism evidence="2 4">
    <name type="scientific">Paracoccus yeei</name>
    <dbReference type="NCBI Taxonomy" id="147645"/>
    <lineage>
        <taxon>Bacteria</taxon>
        <taxon>Pseudomonadati</taxon>
        <taxon>Pseudomonadota</taxon>
        <taxon>Alphaproteobacteria</taxon>
        <taxon>Rhodobacterales</taxon>
        <taxon>Paracoccaceae</taxon>
        <taxon>Paracoccus</taxon>
    </lineage>
</organism>
<evidence type="ECO:0000313" key="5">
    <source>
        <dbReference type="Proteomes" id="UP000324507"/>
    </source>
</evidence>
<dbReference type="EMBL" id="CP024422">
    <property type="protein sequence ID" value="ATQ56362.1"/>
    <property type="molecule type" value="Genomic_DNA"/>
</dbReference>
<feature type="domain" description="Alanine dehydrogenase/pyridine nucleotide transhydrogenase N-terminal" evidence="1">
    <location>
        <begin position="5"/>
        <end position="38"/>
    </location>
</feature>
<evidence type="ECO:0000313" key="4">
    <source>
        <dbReference type="Proteomes" id="UP000229314"/>
    </source>
</evidence>
<dbReference type="Pfam" id="PF05222">
    <property type="entry name" value="AlaDh_PNT_N"/>
    <property type="match status" value="1"/>
</dbReference>
<name>A0A2D2C1H4_9RHOB</name>
<evidence type="ECO:0000259" key="1">
    <source>
        <dbReference type="Pfam" id="PF05222"/>
    </source>
</evidence>
<dbReference type="AlphaFoldDB" id="A0A2D2C1H4"/>
<dbReference type="Gene3D" id="3.40.50.720">
    <property type="entry name" value="NAD(P)-binding Rossmann-like Domain"/>
    <property type="match status" value="1"/>
</dbReference>
<protein>
    <recommendedName>
        <fullName evidence="1">Alanine dehydrogenase/pyridine nucleotide transhydrogenase N-terminal domain-containing protein</fullName>
    </recommendedName>
</protein>
<dbReference type="RefSeq" id="WP_099649173.1">
    <property type="nucleotide sequence ID" value="NZ_CAJGAB010000076.1"/>
</dbReference>
<dbReference type="Proteomes" id="UP000229314">
    <property type="component" value="Chromosome"/>
</dbReference>
<dbReference type="SUPFAM" id="SSF52283">
    <property type="entry name" value="Formate/glycerate dehydrogenase catalytic domain-like"/>
    <property type="match status" value="1"/>
</dbReference>
<sequence length="38" mass="4120">MKVGALKESFEREAHVALTPSSVAHLKKLGHEVFVESG</sequence>
<reference evidence="3 5" key="2">
    <citation type="submission" date="2019-09" db="EMBL/GenBank/DDBJ databases">
        <title>FDA dAtabase for Regulatory Grade micrObial Sequences (FDA-ARGOS): Supporting development and validation of Infectious Disease Dx tests.</title>
        <authorList>
            <person name="Sciortino C."/>
            <person name="Tallon L."/>
            <person name="Sadzewicz L."/>
            <person name="Vavikolanu K."/>
            <person name="Mehta A."/>
            <person name="Aluvathingal J."/>
            <person name="Nadendla S."/>
            <person name="Nandy P."/>
            <person name="Geyer C."/>
            <person name="Yan Y."/>
            <person name="Sichtig H."/>
        </authorList>
    </citation>
    <scope>NUCLEOTIDE SEQUENCE [LARGE SCALE GENOMIC DNA]</scope>
    <source>
        <strain evidence="3 5">FDAARGOS_643</strain>
    </source>
</reference>
<evidence type="ECO:0000313" key="2">
    <source>
        <dbReference type="EMBL" id="ATQ56362.1"/>
    </source>
</evidence>
<dbReference type="InterPro" id="IPR007886">
    <property type="entry name" value="AlaDH/PNT_N"/>
</dbReference>
<dbReference type="EMBL" id="CP044081">
    <property type="protein sequence ID" value="QEU08375.1"/>
    <property type="molecule type" value="Genomic_DNA"/>
</dbReference>
<dbReference type="GeneID" id="89224721"/>
<evidence type="ECO:0000313" key="3">
    <source>
        <dbReference type="EMBL" id="QEU08375.1"/>
    </source>
</evidence>
<dbReference type="Proteomes" id="UP000324507">
    <property type="component" value="Chromosome"/>
</dbReference>